<comment type="caution">
    <text evidence="2">The sequence shown here is derived from an EMBL/GenBank/DDBJ whole genome shotgun (WGS) entry which is preliminary data.</text>
</comment>
<dbReference type="Proteomes" id="UP000267623">
    <property type="component" value="Unassembled WGS sequence"/>
</dbReference>
<evidence type="ECO:0000313" key="3">
    <source>
        <dbReference type="Proteomes" id="UP000267623"/>
    </source>
</evidence>
<organism evidence="2 3">
    <name type="scientific">Epilithonimonas hominis</name>
    <dbReference type="NCBI Taxonomy" id="420404"/>
    <lineage>
        <taxon>Bacteria</taxon>
        <taxon>Pseudomonadati</taxon>
        <taxon>Bacteroidota</taxon>
        <taxon>Flavobacteriia</taxon>
        <taxon>Flavobacteriales</taxon>
        <taxon>Weeksellaceae</taxon>
        <taxon>Chryseobacterium group</taxon>
        <taxon>Epilithonimonas</taxon>
    </lineage>
</organism>
<feature type="coiled-coil region" evidence="1">
    <location>
        <begin position="90"/>
        <end position="117"/>
    </location>
</feature>
<name>A0A3N0X740_9FLAO</name>
<accession>A0A3N0X740</accession>
<evidence type="ECO:0000256" key="1">
    <source>
        <dbReference type="SAM" id="Coils"/>
    </source>
</evidence>
<dbReference type="InterPro" id="IPR013324">
    <property type="entry name" value="RNA_pol_sigma_r3/r4-like"/>
</dbReference>
<sequence>MSTIPERSPEIDNSIFTVGKYNVSGKSIINLTNRFYLDISKKFLTDQEFEIMENILLKGYSFQSVSSEFGVSKDSIRYIYKKTFFKIKSVSNLVLEINELKEKRNQLRANYILEYRQLIKRKIGDETSFVDKKISNSHFPFSRRLWNMFEKLDIHKFSDLFAIPLETFPKFRGFKGKCLQEFIQFIEFENLEEKFEGDFFFFKRKFK</sequence>
<protein>
    <submittedName>
        <fullName evidence="2">Uncharacterized protein</fullName>
    </submittedName>
</protein>
<proteinExistence type="predicted"/>
<dbReference type="SUPFAM" id="SSF88659">
    <property type="entry name" value="Sigma3 and sigma4 domains of RNA polymerase sigma factors"/>
    <property type="match status" value="1"/>
</dbReference>
<reference evidence="3" key="1">
    <citation type="submission" date="2018-11" db="EMBL/GenBank/DDBJ databases">
        <title>Proposal to divide the Flavobacteriaceae and reorganize its genera based on Amino Acid Identity values calculated from whole genome sequences.</title>
        <authorList>
            <person name="Nicholson A.C."/>
            <person name="Gulvik C.A."/>
            <person name="Whitney A.M."/>
            <person name="Humrighouse B.W."/>
            <person name="Bell M."/>
            <person name="Holmes B."/>
            <person name="Steigerwalt A."/>
            <person name="Villarma A."/>
            <person name="Sheth M."/>
            <person name="Batra D."/>
            <person name="Pryor J."/>
            <person name="Bernardet J.-F."/>
            <person name="Hugo C."/>
            <person name="Kampfer P."/>
            <person name="Newman J."/>
            <person name="Mcquiston J."/>
        </authorList>
    </citation>
    <scope>NUCLEOTIDE SEQUENCE [LARGE SCALE GENOMIC DNA]</scope>
    <source>
        <strain evidence="3">DSM 22165</strain>
    </source>
</reference>
<dbReference type="SUPFAM" id="SSF47789">
    <property type="entry name" value="C-terminal domain of RNA polymerase alpha subunit"/>
    <property type="match status" value="1"/>
</dbReference>
<keyword evidence="1" id="KW-0175">Coiled coil</keyword>
<gene>
    <name evidence="2" type="ORF">EGH73_09815</name>
</gene>
<evidence type="ECO:0000313" key="2">
    <source>
        <dbReference type="EMBL" id="ROI13130.1"/>
    </source>
</evidence>
<dbReference type="EMBL" id="RJTU01000062">
    <property type="protein sequence ID" value="ROI13130.1"/>
    <property type="molecule type" value="Genomic_DNA"/>
</dbReference>
<dbReference type="AlphaFoldDB" id="A0A3N0X740"/>